<dbReference type="Proteomes" id="UP001230253">
    <property type="component" value="Unassembled WGS sequence"/>
</dbReference>
<proteinExistence type="predicted"/>
<gene>
    <name evidence="2" type="ORF">J2R99_000281</name>
</gene>
<feature type="chain" id="PRO_5046903565" description="DUF992 domain-containing protein" evidence="1">
    <location>
        <begin position="23"/>
        <end position="159"/>
    </location>
</feature>
<evidence type="ECO:0000313" key="2">
    <source>
        <dbReference type="EMBL" id="MDQ0324432.1"/>
    </source>
</evidence>
<evidence type="ECO:0000256" key="1">
    <source>
        <dbReference type="SAM" id="SignalP"/>
    </source>
</evidence>
<accession>A0ABU0C1N9</accession>
<dbReference type="EMBL" id="JAUSUK010000001">
    <property type="protein sequence ID" value="MDQ0324432.1"/>
    <property type="molecule type" value="Genomic_DNA"/>
</dbReference>
<sequence>MKKVLTTLLLAAGLAIPSVASAQDRVEIGALDCTVEGGTGFIIGSSKELTCTFTPREGGPQEAYAGTVKKFGLDVGVTKESFIKWLVLAPTRDAYTRGALAGEYAGVGAEATVGGGVGANVLIGGSNKSYALQPLSVQAQKGLNLAVGFQSFTLRPLIQ</sequence>
<organism evidence="2 3">
    <name type="scientific">Rhodopseudomonas julia</name>
    <dbReference type="NCBI Taxonomy" id="200617"/>
    <lineage>
        <taxon>Bacteria</taxon>
        <taxon>Pseudomonadati</taxon>
        <taxon>Pseudomonadota</taxon>
        <taxon>Alphaproteobacteria</taxon>
        <taxon>Hyphomicrobiales</taxon>
        <taxon>Nitrobacteraceae</taxon>
        <taxon>Rhodopseudomonas</taxon>
    </lineage>
</organism>
<comment type="caution">
    <text evidence="2">The sequence shown here is derived from an EMBL/GenBank/DDBJ whole genome shotgun (WGS) entry which is preliminary data.</text>
</comment>
<reference evidence="2 3" key="1">
    <citation type="submission" date="2023-07" db="EMBL/GenBank/DDBJ databases">
        <title>Genomic Encyclopedia of Type Strains, Phase IV (KMG-IV): sequencing the most valuable type-strain genomes for metagenomic binning, comparative biology and taxonomic classification.</title>
        <authorList>
            <person name="Goeker M."/>
        </authorList>
    </citation>
    <scope>NUCLEOTIDE SEQUENCE [LARGE SCALE GENOMIC DNA]</scope>
    <source>
        <strain evidence="2 3">DSM 11549</strain>
    </source>
</reference>
<evidence type="ECO:0000313" key="3">
    <source>
        <dbReference type="Proteomes" id="UP001230253"/>
    </source>
</evidence>
<evidence type="ECO:0008006" key="4">
    <source>
        <dbReference type="Google" id="ProtNLM"/>
    </source>
</evidence>
<dbReference type="InterPro" id="IPR009333">
    <property type="entry name" value="DUF992"/>
</dbReference>
<keyword evidence="3" id="KW-1185">Reference proteome</keyword>
<feature type="signal peptide" evidence="1">
    <location>
        <begin position="1"/>
        <end position="22"/>
    </location>
</feature>
<keyword evidence="1" id="KW-0732">Signal</keyword>
<protein>
    <recommendedName>
        <fullName evidence="4">DUF992 domain-containing protein</fullName>
    </recommendedName>
</protein>
<dbReference type="Pfam" id="PF06186">
    <property type="entry name" value="DUF992"/>
    <property type="match status" value="1"/>
</dbReference>
<name>A0ABU0C1N9_9BRAD</name>
<dbReference type="RefSeq" id="WP_307152725.1">
    <property type="nucleotide sequence ID" value="NZ_JAUSUK010000001.1"/>
</dbReference>